<proteinExistence type="predicted"/>
<dbReference type="RefSeq" id="WP_107821707.1">
    <property type="nucleotide sequence ID" value="NZ_QAAD01000005.1"/>
</dbReference>
<accession>A0A2T5C3E2</accession>
<evidence type="ECO:0000313" key="2">
    <source>
        <dbReference type="Proteomes" id="UP000243525"/>
    </source>
</evidence>
<evidence type="ECO:0000313" key="1">
    <source>
        <dbReference type="EMBL" id="PTN09300.1"/>
    </source>
</evidence>
<reference evidence="1 2" key="1">
    <citation type="submission" date="2018-04" db="EMBL/GenBank/DDBJ databases">
        <title>Genomic Encyclopedia of Archaeal and Bacterial Type Strains, Phase II (KMG-II): from individual species to whole genera.</title>
        <authorList>
            <person name="Goeker M."/>
        </authorList>
    </citation>
    <scope>NUCLEOTIDE SEQUENCE [LARGE SCALE GENOMIC DNA]</scope>
    <source>
        <strain evidence="1 2">DSM 28823</strain>
    </source>
</reference>
<dbReference type="Proteomes" id="UP000243525">
    <property type="component" value="Unassembled WGS sequence"/>
</dbReference>
<organism evidence="1 2">
    <name type="scientific">Mangrovibacterium marinum</name>
    <dbReference type="NCBI Taxonomy" id="1639118"/>
    <lineage>
        <taxon>Bacteria</taxon>
        <taxon>Pseudomonadati</taxon>
        <taxon>Bacteroidota</taxon>
        <taxon>Bacteroidia</taxon>
        <taxon>Marinilabiliales</taxon>
        <taxon>Prolixibacteraceae</taxon>
        <taxon>Mangrovibacterium</taxon>
    </lineage>
</organism>
<keyword evidence="2" id="KW-1185">Reference proteome</keyword>
<name>A0A2T5C3E2_9BACT</name>
<protein>
    <submittedName>
        <fullName evidence="1">Uncharacterized protein</fullName>
    </submittedName>
</protein>
<dbReference type="AlphaFoldDB" id="A0A2T5C3E2"/>
<sequence length="218" mass="24905">MFLNNFNTPRLNKRSIAIVKDLYDQLTAGNAYPNFKLSFNDLDDGGSSSISLLNPTTRRCVVKYMFFSLHQEGNIENIAIYGANLHEFHQTINRSKNIFGFKVLDISIETQNTNEPFVDIYIEPYGVSDDVEIWDFETQVSMANLERVRKVLEKNKYGRKYRVIDFKMEFQGEQTYAAIIPESGAVVTPVVVGNETSFVATGDIPDEEFRLYYDSFGG</sequence>
<dbReference type="EMBL" id="QAAD01000005">
    <property type="protein sequence ID" value="PTN09300.1"/>
    <property type="molecule type" value="Genomic_DNA"/>
</dbReference>
<gene>
    <name evidence="1" type="ORF">C8N47_105141</name>
</gene>
<comment type="caution">
    <text evidence="1">The sequence shown here is derived from an EMBL/GenBank/DDBJ whole genome shotgun (WGS) entry which is preliminary data.</text>
</comment>